<sequence>MRAVSVLRMTGTVKCASPEPTDRSPSVTRREIRPFTPPVNQPSGSFASWSPTLIRRRRRASNAARYELNVIAYVVTAPTTASTASVMSQPLSPIPQVGFPVAIVPAVGIITKYTKPSITPAATISVSDRLS</sequence>
<dbReference type="KEGG" id="raj:RA11412_2018"/>
<dbReference type="AlphaFoldDB" id="A0A2Z5R0P9"/>
<evidence type="ECO:0000313" key="2">
    <source>
        <dbReference type="EMBL" id="BAV88317.1"/>
    </source>
</evidence>
<dbReference type="Proteomes" id="UP000250241">
    <property type="component" value="Chromosome"/>
</dbReference>
<reference evidence="2 3" key="1">
    <citation type="submission" date="2016-10" db="EMBL/GenBank/DDBJ databases">
        <title>Genome sequence of Rothia aeria strain JCM11412.</title>
        <authorList>
            <person name="Nambu T."/>
        </authorList>
    </citation>
    <scope>NUCLEOTIDE SEQUENCE [LARGE SCALE GENOMIC DNA]</scope>
    <source>
        <strain evidence="2 3">JCM 11412</strain>
    </source>
</reference>
<gene>
    <name evidence="2" type="ORF">RA11412_2018</name>
</gene>
<evidence type="ECO:0000256" key="1">
    <source>
        <dbReference type="SAM" id="MobiDB-lite"/>
    </source>
</evidence>
<feature type="region of interest" description="Disordered" evidence="1">
    <location>
        <begin position="16"/>
        <end position="48"/>
    </location>
</feature>
<organism evidence="2 3">
    <name type="scientific">Rothia aeria</name>
    <dbReference type="NCBI Taxonomy" id="172042"/>
    <lineage>
        <taxon>Bacteria</taxon>
        <taxon>Bacillati</taxon>
        <taxon>Actinomycetota</taxon>
        <taxon>Actinomycetes</taxon>
        <taxon>Micrococcales</taxon>
        <taxon>Micrococcaceae</taxon>
        <taxon>Rothia</taxon>
    </lineage>
</organism>
<accession>A0A2Z5R0P9</accession>
<evidence type="ECO:0000313" key="3">
    <source>
        <dbReference type="Proteomes" id="UP000250241"/>
    </source>
</evidence>
<keyword evidence="3" id="KW-1185">Reference proteome</keyword>
<name>A0A2Z5R0P9_9MICC</name>
<dbReference type="EMBL" id="AP017895">
    <property type="protein sequence ID" value="BAV88317.1"/>
    <property type="molecule type" value="Genomic_DNA"/>
</dbReference>
<protein>
    <submittedName>
        <fullName evidence="2">Uncharacterized protein</fullName>
    </submittedName>
</protein>
<proteinExistence type="predicted"/>